<feature type="compositionally biased region" description="Basic and acidic residues" evidence="1">
    <location>
        <begin position="70"/>
        <end position="100"/>
    </location>
</feature>
<dbReference type="AlphaFoldDB" id="A0A7X1ZIY4"/>
<feature type="compositionally biased region" description="Low complexity" evidence="1">
    <location>
        <begin position="358"/>
        <end position="435"/>
    </location>
</feature>
<protein>
    <recommendedName>
        <fullName evidence="2">Flagellar hook-length control protein-like C-terminal domain-containing protein</fullName>
    </recommendedName>
</protein>
<gene>
    <name evidence="3" type="ORF">GHC57_16325</name>
</gene>
<feature type="compositionally biased region" description="Low complexity" evidence="1">
    <location>
        <begin position="165"/>
        <end position="185"/>
    </location>
</feature>
<proteinExistence type="predicted"/>
<evidence type="ECO:0000259" key="2">
    <source>
        <dbReference type="Pfam" id="PF02120"/>
    </source>
</evidence>
<feature type="compositionally biased region" description="Polar residues" evidence="1">
    <location>
        <begin position="138"/>
        <end position="152"/>
    </location>
</feature>
<feature type="region of interest" description="Disordered" evidence="1">
    <location>
        <begin position="1"/>
        <end position="27"/>
    </location>
</feature>
<feature type="compositionally biased region" description="Polar residues" evidence="1">
    <location>
        <begin position="1"/>
        <end position="13"/>
    </location>
</feature>
<dbReference type="EMBL" id="WIVE01000069">
    <property type="protein sequence ID" value="MQX38085.1"/>
    <property type="molecule type" value="Genomic_DNA"/>
</dbReference>
<dbReference type="Gene3D" id="3.30.750.140">
    <property type="match status" value="1"/>
</dbReference>
<dbReference type="InterPro" id="IPR021136">
    <property type="entry name" value="Flagellar_hook_control-like_C"/>
</dbReference>
<feature type="domain" description="Flagellar hook-length control protein-like C-terminal" evidence="2">
    <location>
        <begin position="508"/>
        <end position="584"/>
    </location>
</feature>
<feature type="region of interest" description="Disordered" evidence="1">
    <location>
        <begin position="55"/>
        <end position="499"/>
    </location>
</feature>
<organism evidence="3 4">
    <name type="scientific">Roseospira navarrensis</name>
    <dbReference type="NCBI Taxonomy" id="140058"/>
    <lineage>
        <taxon>Bacteria</taxon>
        <taxon>Pseudomonadati</taxon>
        <taxon>Pseudomonadota</taxon>
        <taxon>Alphaproteobacteria</taxon>
        <taxon>Rhodospirillales</taxon>
        <taxon>Rhodospirillaceae</taxon>
        <taxon>Roseospira</taxon>
    </lineage>
</organism>
<feature type="compositionally biased region" description="Low complexity" evidence="1">
    <location>
        <begin position="199"/>
        <end position="264"/>
    </location>
</feature>
<keyword evidence="4" id="KW-1185">Reference proteome</keyword>
<evidence type="ECO:0000256" key="1">
    <source>
        <dbReference type="SAM" id="MobiDB-lite"/>
    </source>
</evidence>
<reference evidence="3 4" key="1">
    <citation type="submission" date="2019-10" db="EMBL/GenBank/DDBJ databases">
        <title>Draft whole-genome sequence of the purple nonsulfur photosynthetic bacterium Roseospira navarrensis DSM 15114.</title>
        <authorList>
            <person name="Kyndt J.A."/>
            <person name="Meyer T.E."/>
        </authorList>
    </citation>
    <scope>NUCLEOTIDE SEQUENCE [LARGE SCALE GENOMIC DNA]</scope>
    <source>
        <strain evidence="3 4">DSM 15114</strain>
    </source>
</reference>
<feature type="compositionally biased region" description="Polar residues" evidence="1">
    <location>
        <begin position="335"/>
        <end position="346"/>
    </location>
</feature>
<dbReference type="RefSeq" id="WP_153346189.1">
    <property type="nucleotide sequence ID" value="NZ_WIVE01000069.1"/>
</dbReference>
<dbReference type="Pfam" id="PF02120">
    <property type="entry name" value="Flg_hook"/>
    <property type="match status" value="1"/>
</dbReference>
<dbReference type="Proteomes" id="UP000434582">
    <property type="component" value="Unassembled WGS sequence"/>
</dbReference>
<accession>A0A7X1ZIY4</accession>
<evidence type="ECO:0000313" key="3">
    <source>
        <dbReference type="EMBL" id="MQX38085.1"/>
    </source>
</evidence>
<dbReference type="CDD" id="cd17470">
    <property type="entry name" value="T3SS_Flik_C"/>
    <property type="match status" value="1"/>
</dbReference>
<dbReference type="InterPro" id="IPR038610">
    <property type="entry name" value="FliK-like_C_sf"/>
</dbReference>
<sequence length="645" mass="63013">MDVTSVQTFVSHNAGSGGSGDSAASGSAAGALFETLLKQRTSGGAGDPMAMMTADLSGTLFVTPETPDVEPPREPDRRAADRDEGADRVSERDDSRRADDTEAADDDAPADAAASETDPQETDAEASDGQAAGDVASAQGQATAQAHVTNPKAQAALDRTGGAGNASAQAGDAANANSAVARAAGTGVGGESQATDTKAGTGQTPPGAAGQTATTTGGQGTAGEAAARTETGAATQAATAGAARPGAAQATGTDAARAQADALAETVKPTQDMKVSVTVKGEGQAAQAARAAGPDSAAAAQQATQDAATRQAQAQAAADPTGAAARRQQAMEGLRQSQGEGFQAATQAGRPGAAPSIAEQNAAAADARADAARLNQAAAAGSAEAASAARIQAEGRAAQAAAGDRPAQSTSGRATGGTAATAQAASFVGPRQTPGGQTGTTGGHLGGQGAARSVAGVVGGGTGAEAPQASGSGFADQLSRAGQGSATPDPARPDPQARKAVEQIRVNISKAVNRGMDRVTVQLNPENLGRVDVKLEFGKDGRVSAQVMVEKPETLDMLQRDARGLERALQDAGLKTESGGVQFSLRGDGGGSGAAQPDTGRGSARTPARGGDGGADGQGADDAPPDLETILSNAARQRGGVNVRV</sequence>
<feature type="region of interest" description="Disordered" evidence="1">
    <location>
        <begin position="574"/>
        <end position="645"/>
    </location>
</feature>
<dbReference type="OrthoDB" id="7203912at2"/>
<name>A0A7X1ZIY4_9PROT</name>
<feature type="compositionally biased region" description="Low complexity" evidence="1">
    <location>
        <begin position="283"/>
        <end position="328"/>
    </location>
</feature>
<feature type="compositionally biased region" description="Gly residues" evidence="1">
    <location>
        <begin position="436"/>
        <end position="449"/>
    </location>
</feature>
<evidence type="ECO:0000313" key="4">
    <source>
        <dbReference type="Proteomes" id="UP000434582"/>
    </source>
</evidence>
<comment type="caution">
    <text evidence="3">The sequence shown here is derived from an EMBL/GenBank/DDBJ whole genome shotgun (WGS) entry which is preliminary data.</text>
</comment>